<reference evidence="1 2" key="1">
    <citation type="journal article" date="2020" name="Microb. Genom.">
        <title>Genetic diversity of clinical and environmental Mucorales isolates obtained from an investigation of mucormycosis cases among solid organ transplant recipients.</title>
        <authorList>
            <person name="Nguyen M.H."/>
            <person name="Kaul D."/>
            <person name="Muto C."/>
            <person name="Cheng S.J."/>
            <person name="Richter R.A."/>
            <person name="Bruno V.M."/>
            <person name="Liu G."/>
            <person name="Beyhan S."/>
            <person name="Sundermann A.J."/>
            <person name="Mounaud S."/>
            <person name="Pasculle A.W."/>
            <person name="Nierman W.C."/>
            <person name="Driscoll E."/>
            <person name="Cumbie R."/>
            <person name="Clancy C.J."/>
            <person name="Dupont C.L."/>
        </authorList>
    </citation>
    <scope>NUCLEOTIDE SEQUENCE [LARGE SCALE GENOMIC DNA]</scope>
    <source>
        <strain evidence="1 2">GL24</strain>
    </source>
</reference>
<gene>
    <name evidence="1" type="ORF">G6F50_013741</name>
</gene>
<dbReference type="Proteomes" id="UP000740926">
    <property type="component" value="Unassembled WGS sequence"/>
</dbReference>
<proteinExistence type="predicted"/>
<evidence type="ECO:0000313" key="2">
    <source>
        <dbReference type="Proteomes" id="UP000740926"/>
    </source>
</evidence>
<dbReference type="EMBL" id="JAANIU010005772">
    <property type="protein sequence ID" value="KAG1545510.1"/>
    <property type="molecule type" value="Genomic_DNA"/>
</dbReference>
<protein>
    <submittedName>
        <fullName evidence="1">Uncharacterized protein</fullName>
    </submittedName>
</protein>
<evidence type="ECO:0000313" key="1">
    <source>
        <dbReference type="EMBL" id="KAG1545510.1"/>
    </source>
</evidence>
<comment type="caution">
    <text evidence="1">The sequence shown here is derived from an EMBL/GenBank/DDBJ whole genome shotgun (WGS) entry which is preliminary data.</text>
</comment>
<dbReference type="AlphaFoldDB" id="A0A9P7CBE1"/>
<accession>A0A9P7CBE1</accession>
<sequence length="112" mass="11640">MHPCYRREGGATIETFPAAGTRLRHDRGASSSGWVRYAAAAASPTGARCPAVRPVVHRVVGCDVAGVRPRVGGRQCIRPPVRAAVQPGAGGGIFVVGQTHNCCAAGRILDRV</sequence>
<name>A0A9P7CBE1_9FUNG</name>
<keyword evidence="2" id="KW-1185">Reference proteome</keyword>
<organism evidence="1 2">
    <name type="scientific">Rhizopus delemar</name>
    <dbReference type="NCBI Taxonomy" id="936053"/>
    <lineage>
        <taxon>Eukaryota</taxon>
        <taxon>Fungi</taxon>
        <taxon>Fungi incertae sedis</taxon>
        <taxon>Mucoromycota</taxon>
        <taxon>Mucoromycotina</taxon>
        <taxon>Mucoromycetes</taxon>
        <taxon>Mucorales</taxon>
        <taxon>Mucorineae</taxon>
        <taxon>Rhizopodaceae</taxon>
        <taxon>Rhizopus</taxon>
    </lineage>
</organism>